<dbReference type="Gene3D" id="3.30.930.10">
    <property type="entry name" value="Bira Bifunctional Protein, Domain 2"/>
    <property type="match status" value="1"/>
</dbReference>
<proteinExistence type="predicted"/>
<dbReference type="EMBL" id="DQVE01000051">
    <property type="protein sequence ID" value="HIP98715.1"/>
    <property type="molecule type" value="Genomic_DNA"/>
</dbReference>
<dbReference type="InterPro" id="IPR004408">
    <property type="entry name" value="Biotin_CoA_COase_ligase"/>
</dbReference>
<reference evidence="3" key="1">
    <citation type="journal article" date="2020" name="ISME J.">
        <title>Gammaproteobacteria mediating utilization of methyl-, sulfur- and petroleum organic compounds in deep ocean hydrothermal plumes.</title>
        <authorList>
            <person name="Zhou Z."/>
            <person name="Liu Y."/>
            <person name="Pan J."/>
            <person name="Cron B.R."/>
            <person name="Toner B.M."/>
            <person name="Anantharaman K."/>
            <person name="Breier J.A."/>
            <person name="Dick G.J."/>
            <person name="Li M."/>
        </authorList>
    </citation>
    <scope>NUCLEOTIDE SEQUENCE</scope>
    <source>
        <strain evidence="3">SZUA-1501</strain>
    </source>
</reference>
<dbReference type="InterPro" id="IPR004143">
    <property type="entry name" value="BPL_LPL_catalytic"/>
</dbReference>
<dbReference type="GO" id="GO:0005737">
    <property type="term" value="C:cytoplasm"/>
    <property type="evidence" value="ECO:0007669"/>
    <property type="project" value="TreeGrafter"/>
</dbReference>
<dbReference type="SUPFAM" id="SSF55681">
    <property type="entry name" value="Class II aaRS and biotin synthetases"/>
    <property type="match status" value="1"/>
</dbReference>
<dbReference type="Proteomes" id="UP000606463">
    <property type="component" value="Unassembled WGS sequence"/>
</dbReference>
<organism evidence="3 4">
    <name type="scientific">Aquifex aeolicus</name>
    <dbReference type="NCBI Taxonomy" id="63363"/>
    <lineage>
        <taxon>Bacteria</taxon>
        <taxon>Pseudomonadati</taxon>
        <taxon>Aquificota</taxon>
        <taxon>Aquificia</taxon>
        <taxon>Aquificales</taxon>
        <taxon>Aquificaceae</taxon>
        <taxon>Aquifex</taxon>
    </lineage>
</organism>
<evidence type="ECO:0000313" key="4">
    <source>
        <dbReference type="Proteomes" id="UP000606463"/>
    </source>
</evidence>
<accession>A0A9D0YPK1</accession>
<dbReference type="GO" id="GO:0004077">
    <property type="term" value="F:biotin--[biotin carboxyl-carrier protein] ligase activity"/>
    <property type="evidence" value="ECO:0007669"/>
    <property type="project" value="UniProtKB-EC"/>
</dbReference>
<dbReference type="InterPro" id="IPR045864">
    <property type="entry name" value="aa-tRNA-synth_II/BPL/LPL"/>
</dbReference>
<dbReference type="EC" id="6.3.4.15" evidence="3"/>
<evidence type="ECO:0000259" key="2">
    <source>
        <dbReference type="PROSITE" id="PS51733"/>
    </source>
</evidence>
<dbReference type="PANTHER" id="PTHR12835:SF5">
    <property type="entry name" value="BIOTIN--PROTEIN LIGASE"/>
    <property type="match status" value="1"/>
</dbReference>
<keyword evidence="1 3" id="KW-0436">Ligase</keyword>
<feature type="domain" description="BPL/LPL catalytic" evidence="2">
    <location>
        <begin position="22"/>
        <end position="207"/>
    </location>
</feature>
<protein>
    <submittedName>
        <fullName evidence="3">Biotin--[acetyl-CoA-carboxylase] ligase</fullName>
        <ecNumber evidence="3">6.3.4.15</ecNumber>
    </submittedName>
</protein>
<name>A0A9D0YPK1_AQUAO</name>
<dbReference type="Pfam" id="PF03099">
    <property type="entry name" value="BPL_LplA_LipB"/>
    <property type="match status" value="1"/>
</dbReference>
<comment type="caution">
    <text evidence="3">The sequence shown here is derived from an EMBL/GenBank/DDBJ whole genome shotgun (WGS) entry which is preliminary data.</text>
</comment>
<dbReference type="NCBIfam" id="TIGR00121">
    <property type="entry name" value="birA_ligase"/>
    <property type="match status" value="1"/>
</dbReference>
<evidence type="ECO:0000256" key="1">
    <source>
        <dbReference type="ARBA" id="ARBA00022598"/>
    </source>
</evidence>
<gene>
    <name evidence="3" type="ORF">EYH37_05075</name>
</gene>
<dbReference type="PANTHER" id="PTHR12835">
    <property type="entry name" value="BIOTIN PROTEIN LIGASE"/>
    <property type="match status" value="1"/>
</dbReference>
<dbReference type="CDD" id="cd16442">
    <property type="entry name" value="BPL"/>
    <property type="match status" value="1"/>
</dbReference>
<dbReference type="AlphaFoldDB" id="A0A9D0YPK1"/>
<evidence type="ECO:0000313" key="3">
    <source>
        <dbReference type="EMBL" id="HIP98715.1"/>
    </source>
</evidence>
<sequence>MFLDIICNFTNLKESYKFLFAVEGVCVGIFSEPVIVEEVSSTQDWVKKSDFPQFKPFIAKRQTKGRGRRGKRWFSPPGGGLYLSFKLPKEFFVEGRELSRLSLVFGLSVSQAVDTYTLSKIKWPNDVYIGEKKVAGILIETNSTDLVVGIGVNLNMDGFPPELKEGATSIYLATQNRVDFYEFTTLLLNYLSENILRFRSEGFKPFVPAINRKLLWKGKRVVVDQRECGRLLGINEKGLAVIKTCFGALKTFPYGDISLRRG</sequence>
<dbReference type="PROSITE" id="PS51733">
    <property type="entry name" value="BPL_LPL_CATALYTIC"/>
    <property type="match status" value="1"/>
</dbReference>